<dbReference type="PRINTS" id="PR00756">
    <property type="entry name" value="ALADIPTASE"/>
</dbReference>
<comment type="subcellular location">
    <subcellularLocation>
        <location evidence="1">Cell membrane</location>
        <topology evidence="1">Lipid-anchor</topology>
        <topology evidence="1">GPI-anchor</topology>
    </subcellularLocation>
</comment>
<feature type="chain" id="PRO_5040287904" description="Aminopeptidase" evidence="15">
    <location>
        <begin position="19"/>
        <end position="1056"/>
    </location>
</feature>
<dbReference type="Pfam" id="PF01433">
    <property type="entry name" value="Peptidase_M1"/>
    <property type="match status" value="1"/>
</dbReference>
<evidence type="ECO:0000259" key="18">
    <source>
        <dbReference type="Pfam" id="PF17900"/>
    </source>
</evidence>
<evidence type="ECO:0000256" key="12">
    <source>
        <dbReference type="PIRSR" id="PIRSR634016-3"/>
    </source>
</evidence>
<dbReference type="EMBL" id="OU895878">
    <property type="protein sequence ID" value="CAG9805384.1"/>
    <property type="molecule type" value="Genomic_DNA"/>
</dbReference>
<keyword evidence="8 12" id="KW-0862">Zinc</keyword>
<feature type="compositionally biased region" description="Low complexity" evidence="14">
    <location>
        <begin position="909"/>
        <end position="999"/>
    </location>
</feature>
<dbReference type="Proteomes" id="UP001153620">
    <property type="component" value="Chromosome 2"/>
</dbReference>
<feature type="binding site" evidence="12">
    <location>
        <position position="349"/>
    </location>
    <ligand>
        <name>Zn(2+)</name>
        <dbReference type="ChEBI" id="CHEBI:29105"/>
        <note>catalytic</note>
    </ligand>
</feature>
<feature type="binding site" evidence="12">
    <location>
        <position position="368"/>
    </location>
    <ligand>
        <name>Zn(2+)</name>
        <dbReference type="ChEBI" id="CHEBI:29105"/>
        <note>catalytic</note>
    </ligand>
</feature>
<keyword evidence="3" id="KW-0031">Aminopeptidase</keyword>
<evidence type="ECO:0000256" key="2">
    <source>
        <dbReference type="ARBA" id="ARBA00010136"/>
    </source>
</evidence>
<reference evidence="19" key="1">
    <citation type="submission" date="2022-01" db="EMBL/GenBank/DDBJ databases">
        <authorList>
            <person name="King R."/>
        </authorList>
    </citation>
    <scope>NUCLEOTIDE SEQUENCE</scope>
</reference>
<feature type="domain" description="Peptidase M1 membrane alanine aminopeptidase" evidence="16">
    <location>
        <begin position="277"/>
        <end position="496"/>
    </location>
</feature>
<dbReference type="InterPro" id="IPR024571">
    <property type="entry name" value="ERAP1-like_C_dom"/>
</dbReference>
<dbReference type="InterPro" id="IPR042097">
    <property type="entry name" value="Aminopeptidase_N-like_N_sf"/>
</dbReference>
<keyword evidence="9" id="KW-0482">Metalloprotease</keyword>
<evidence type="ECO:0000256" key="15">
    <source>
        <dbReference type="SAM" id="SignalP"/>
    </source>
</evidence>
<dbReference type="InterPro" id="IPR034016">
    <property type="entry name" value="M1_APN-typ"/>
</dbReference>
<keyword evidence="4" id="KW-0472">Membrane</keyword>
<dbReference type="PANTHER" id="PTHR11533:SF290">
    <property type="entry name" value="AMINOPEPTIDASE"/>
    <property type="match status" value="1"/>
</dbReference>
<feature type="binding site" evidence="12">
    <location>
        <position position="345"/>
    </location>
    <ligand>
        <name>Zn(2+)</name>
        <dbReference type="ChEBI" id="CHEBI:29105"/>
        <note>catalytic</note>
    </ligand>
</feature>
<evidence type="ECO:0008006" key="21">
    <source>
        <dbReference type="Google" id="ProtNLM"/>
    </source>
</evidence>
<dbReference type="InterPro" id="IPR045357">
    <property type="entry name" value="Aminopeptidase_N-like_N"/>
</dbReference>
<keyword evidence="6 12" id="KW-0479">Metal-binding</keyword>
<evidence type="ECO:0000256" key="5">
    <source>
        <dbReference type="ARBA" id="ARBA00022670"/>
    </source>
</evidence>
<dbReference type="GO" id="GO:0005737">
    <property type="term" value="C:cytoplasm"/>
    <property type="evidence" value="ECO:0007669"/>
    <property type="project" value="TreeGrafter"/>
</dbReference>
<evidence type="ECO:0000259" key="17">
    <source>
        <dbReference type="Pfam" id="PF11838"/>
    </source>
</evidence>
<evidence type="ECO:0000313" key="19">
    <source>
        <dbReference type="EMBL" id="CAG9805384.1"/>
    </source>
</evidence>
<dbReference type="PANTHER" id="PTHR11533">
    <property type="entry name" value="PROTEASE M1 ZINC METALLOPROTEASE"/>
    <property type="match status" value="1"/>
</dbReference>
<dbReference type="SUPFAM" id="SSF63737">
    <property type="entry name" value="Leukotriene A4 hydrolase N-terminal domain"/>
    <property type="match status" value="1"/>
</dbReference>
<keyword evidence="4" id="KW-0336">GPI-anchor</keyword>
<dbReference type="GO" id="GO:0070006">
    <property type="term" value="F:metalloaminopeptidase activity"/>
    <property type="evidence" value="ECO:0007669"/>
    <property type="project" value="TreeGrafter"/>
</dbReference>
<dbReference type="CDD" id="cd09601">
    <property type="entry name" value="M1_APN-Q_like"/>
    <property type="match status" value="1"/>
</dbReference>
<evidence type="ECO:0000256" key="9">
    <source>
        <dbReference type="ARBA" id="ARBA00023049"/>
    </source>
</evidence>
<dbReference type="Gene3D" id="2.60.40.1910">
    <property type="match status" value="1"/>
</dbReference>
<dbReference type="GO" id="GO:0008270">
    <property type="term" value="F:zinc ion binding"/>
    <property type="evidence" value="ECO:0007669"/>
    <property type="project" value="InterPro"/>
</dbReference>
<comment type="cofactor">
    <cofactor evidence="12">
        <name>Zn(2+)</name>
        <dbReference type="ChEBI" id="CHEBI:29105"/>
    </cofactor>
    <text evidence="12">Binds 1 zinc ion per subunit.</text>
</comment>
<dbReference type="GO" id="GO:0005886">
    <property type="term" value="C:plasma membrane"/>
    <property type="evidence" value="ECO:0007669"/>
    <property type="project" value="UniProtKB-SubCell"/>
</dbReference>
<evidence type="ECO:0000256" key="4">
    <source>
        <dbReference type="ARBA" id="ARBA00022622"/>
    </source>
</evidence>
<comment type="similarity">
    <text evidence="2">Belongs to the peptidase M1 family.</text>
</comment>
<dbReference type="GO" id="GO:0006508">
    <property type="term" value="P:proteolysis"/>
    <property type="evidence" value="ECO:0007669"/>
    <property type="project" value="UniProtKB-KW"/>
</dbReference>
<reference evidence="19" key="2">
    <citation type="submission" date="2022-10" db="EMBL/GenBank/DDBJ databases">
        <authorList>
            <consortium name="ENA_rothamsted_submissions"/>
            <consortium name="culmorum"/>
            <person name="King R."/>
        </authorList>
    </citation>
    <scope>NUCLEOTIDE SEQUENCE</scope>
</reference>
<evidence type="ECO:0000256" key="11">
    <source>
        <dbReference type="PIRSR" id="PIRSR634016-1"/>
    </source>
</evidence>
<dbReference type="FunFam" id="1.10.390.10:FF:000013">
    <property type="entry name" value="Aminopeptidase N"/>
    <property type="match status" value="1"/>
</dbReference>
<dbReference type="Gene3D" id="1.25.50.20">
    <property type="match status" value="1"/>
</dbReference>
<feature type="active site" description="Proton acceptor" evidence="11">
    <location>
        <position position="346"/>
    </location>
</feature>
<dbReference type="Pfam" id="PF17900">
    <property type="entry name" value="Peptidase_M1_N"/>
    <property type="match status" value="1"/>
</dbReference>
<organism evidence="19 20">
    <name type="scientific">Chironomus riparius</name>
    <dbReference type="NCBI Taxonomy" id="315576"/>
    <lineage>
        <taxon>Eukaryota</taxon>
        <taxon>Metazoa</taxon>
        <taxon>Ecdysozoa</taxon>
        <taxon>Arthropoda</taxon>
        <taxon>Hexapoda</taxon>
        <taxon>Insecta</taxon>
        <taxon>Pterygota</taxon>
        <taxon>Neoptera</taxon>
        <taxon>Endopterygota</taxon>
        <taxon>Diptera</taxon>
        <taxon>Nematocera</taxon>
        <taxon>Chironomoidea</taxon>
        <taxon>Chironomidae</taxon>
        <taxon>Chironominae</taxon>
        <taxon>Chironomus</taxon>
    </lineage>
</organism>
<accession>A0A9N9RXU7</accession>
<dbReference type="Gene3D" id="1.10.390.10">
    <property type="entry name" value="Neutral Protease Domain 2"/>
    <property type="match status" value="1"/>
</dbReference>
<dbReference type="GO" id="GO:0042277">
    <property type="term" value="F:peptide binding"/>
    <property type="evidence" value="ECO:0007669"/>
    <property type="project" value="TreeGrafter"/>
</dbReference>
<dbReference type="InterPro" id="IPR027268">
    <property type="entry name" value="Peptidase_M4/M1_CTD_sf"/>
</dbReference>
<feature type="compositionally biased region" description="Polar residues" evidence="14">
    <location>
        <begin position="1016"/>
        <end position="1036"/>
    </location>
</feature>
<dbReference type="GO" id="GO:0098552">
    <property type="term" value="C:side of membrane"/>
    <property type="evidence" value="ECO:0007669"/>
    <property type="project" value="UniProtKB-KW"/>
</dbReference>
<dbReference type="AlphaFoldDB" id="A0A9N9RXU7"/>
<evidence type="ECO:0000256" key="14">
    <source>
        <dbReference type="SAM" id="MobiDB-lite"/>
    </source>
</evidence>
<feature type="compositionally biased region" description="Polar residues" evidence="14">
    <location>
        <begin position="1000"/>
        <end position="1009"/>
    </location>
</feature>
<protein>
    <recommendedName>
        <fullName evidence="21">Aminopeptidase</fullName>
    </recommendedName>
</protein>
<dbReference type="InterPro" id="IPR014782">
    <property type="entry name" value="Peptidase_M1_dom"/>
</dbReference>
<evidence type="ECO:0000256" key="8">
    <source>
        <dbReference type="ARBA" id="ARBA00022833"/>
    </source>
</evidence>
<dbReference type="OrthoDB" id="7780774at2759"/>
<dbReference type="Gene3D" id="2.60.40.1730">
    <property type="entry name" value="tricorn interacting facor f3 domain"/>
    <property type="match status" value="1"/>
</dbReference>
<feature type="signal peptide" evidence="15">
    <location>
        <begin position="1"/>
        <end position="18"/>
    </location>
</feature>
<feature type="domain" description="ERAP1-like C-terminal" evidence="17">
    <location>
        <begin position="571"/>
        <end position="844"/>
    </location>
</feature>
<gene>
    <name evidence="19" type="ORF">CHIRRI_LOCUS8256</name>
</gene>
<dbReference type="Pfam" id="PF11838">
    <property type="entry name" value="ERAP1_C"/>
    <property type="match status" value="1"/>
</dbReference>
<keyword evidence="10" id="KW-0449">Lipoprotein</keyword>
<evidence type="ECO:0000256" key="3">
    <source>
        <dbReference type="ARBA" id="ARBA00022438"/>
    </source>
</evidence>
<feature type="site" description="Transition state stabilizer" evidence="13">
    <location>
        <position position="430"/>
    </location>
</feature>
<dbReference type="InterPro" id="IPR001930">
    <property type="entry name" value="Peptidase_M1"/>
</dbReference>
<dbReference type="GO" id="GO:0043171">
    <property type="term" value="P:peptide catabolic process"/>
    <property type="evidence" value="ECO:0007669"/>
    <property type="project" value="TreeGrafter"/>
</dbReference>
<proteinExistence type="inferred from homology"/>
<evidence type="ECO:0000256" key="13">
    <source>
        <dbReference type="PIRSR" id="PIRSR634016-4"/>
    </source>
</evidence>
<dbReference type="SUPFAM" id="SSF55486">
    <property type="entry name" value="Metalloproteases ('zincins'), catalytic domain"/>
    <property type="match status" value="1"/>
</dbReference>
<evidence type="ECO:0000256" key="6">
    <source>
        <dbReference type="ARBA" id="ARBA00022723"/>
    </source>
</evidence>
<keyword evidence="7" id="KW-0378">Hydrolase</keyword>
<dbReference type="InterPro" id="IPR050344">
    <property type="entry name" value="Peptidase_M1_aminopeptidases"/>
</dbReference>
<keyword evidence="4" id="KW-0325">Glycoprotein</keyword>
<dbReference type="GO" id="GO:0005615">
    <property type="term" value="C:extracellular space"/>
    <property type="evidence" value="ECO:0007669"/>
    <property type="project" value="TreeGrafter"/>
</dbReference>
<sequence>MDLLEVIIIFLGISLVHGNPLNSDASKFLLEEPKTYRLPNDSIPVNYEIIITTNVHTGELNFTGNVKIRLKIMEPTNKITLHSRQIDILKIDIWSGSTPFPIRTNAPINFIESHDFLVVDLPNIYDPYTELILVINYNGKIRDDGTGFYYGTYTDDEGVTKYYGATQFEIIDARYAFPCYDEPGIRAEMTLTIIHDKSLTAISNTDVAIQVEDETGNYWVTTFATTPKMQTYLLAFVISDFEYVNHIGSSRIPQKIYGPPNMVKNGQISYAAVYVGPILKSLETVLGIEMPLIKMDHVGLSKFNYEGMENFGLINYCEKCLMIPENMTKSEAYKKQNYILNLISHEYAHQWFGNLVSPKWWQYVWLNEGMATLFENYIPHQLEPDRRLMRNFFTKTMPTAFRNDEMGSWAMNLYKEHPNDLQGKFGGIGYQKSACVLRMFMEVMTENVFLNGLNRYLIKNKFNAATPRELHIGLQEAYNSSFPGNTLNIGEVMYTWENQPGYPLISVSLSGKSLIFSQRRYPESDDEIYSVPITLATATNPDFSDRTPKIWLHSEAMQVSRSTLSYSSNDWIVVNINQVGYYRVDYDTTLWRANIEQLNDNHEVINPLNRALLQDEFYLAWTEFDRVEGVDGLGIISYFDKETEYLAWERAQKTLNGLNEHLFGTEVYEKFLEMIEGLTKTHLINLTFESTDGESLEDEFLRFYTKKWNCLANDGDCLVAEYQKLDAYYKGAGPVNFNFCYALRLAGDDIYPEIFNKVINDRNFEERLNYLKHLGCSIYPDNLNKIFEAVLDTQNILTNDEREFMLYGIYNNSKLGLEMTLDFINENYLTLNSLIDLYETMYNIAGYVNSNSTIPYFLQFVNKLESEQLITNDNSDTISSRIASNKKWNDKNYAEILIFFRTEDTTTAISTEPSIGTESTTTESISSPISTEPFTESKSTTTESISSPISTEPQSSSSSTKSDSTTTQSTLSSTHSTTKSESTTSVSRTTSQSITSTNSVTQPSTTAESTGKVEDSTTTSTQRPTEPSTTPGNGNTAFKSISLVLFCALLSLLKLL</sequence>
<evidence type="ECO:0000256" key="7">
    <source>
        <dbReference type="ARBA" id="ARBA00022801"/>
    </source>
</evidence>
<evidence type="ECO:0000259" key="16">
    <source>
        <dbReference type="Pfam" id="PF01433"/>
    </source>
</evidence>
<keyword evidence="15" id="KW-0732">Signal</keyword>
<evidence type="ECO:0000256" key="10">
    <source>
        <dbReference type="ARBA" id="ARBA00023288"/>
    </source>
</evidence>
<feature type="region of interest" description="Disordered" evidence="14">
    <location>
        <begin position="909"/>
        <end position="1036"/>
    </location>
</feature>
<evidence type="ECO:0000313" key="20">
    <source>
        <dbReference type="Proteomes" id="UP001153620"/>
    </source>
</evidence>
<keyword evidence="20" id="KW-1185">Reference proteome</keyword>
<evidence type="ECO:0000256" key="1">
    <source>
        <dbReference type="ARBA" id="ARBA00004609"/>
    </source>
</evidence>
<keyword evidence="5" id="KW-0645">Protease</keyword>
<name>A0A9N9RXU7_9DIPT</name>
<feature type="domain" description="Aminopeptidase N-like N-terminal" evidence="18">
    <location>
        <begin position="44"/>
        <end position="233"/>
    </location>
</feature>